<comment type="caution">
    <text evidence="2">The sequence shown here is derived from an EMBL/GenBank/DDBJ whole genome shotgun (WGS) entry which is preliminary data.</text>
</comment>
<reference evidence="2 3" key="1">
    <citation type="submission" date="2020-08" db="EMBL/GenBank/DDBJ databases">
        <title>Genomic Encyclopedia of Type Strains, Phase III (KMG-III): the genomes of soil and plant-associated and newly described type strains.</title>
        <authorList>
            <person name="Whitman W."/>
        </authorList>
    </citation>
    <scope>NUCLEOTIDE SEQUENCE [LARGE SCALE GENOMIC DNA]</scope>
    <source>
        <strain evidence="2 3">CECT 3265</strain>
    </source>
</reference>
<dbReference type="Proteomes" id="UP000556436">
    <property type="component" value="Unassembled WGS sequence"/>
</dbReference>
<organism evidence="2 3">
    <name type="scientific">Streptomyces netropsis</name>
    <name type="common">Streptoverticillium netropsis</name>
    <dbReference type="NCBI Taxonomy" id="55404"/>
    <lineage>
        <taxon>Bacteria</taxon>
        <taxon>Bacillati</taxon>
        <taxon>Actinomycetota</taxon>
        <taxon>Actinomycetes</taxon>
        <taxon>Kitasatosporales</taxon>
        <taxon>Streptomycetaceae</taxon>
        <taxon>Streptomyces</taxon>
    </lineage>
</organism>
<name>A0A7W7LFH8_STRNE</name>
<feature type="domain" description="Cupin type-2" evidence="1">
    <location>
        <begin position="41"/>
        <end position="89"/>
    </location>
</feature>
<evidence type="ECO:0000259" key="1">
    <source>
        <dbReference type="Pfam" id="PF07883"/>
    </source>
</evidence>
<dbReference type="EMBL" id="JACHJG010000010">
    <property type="protein sequence ID" value="MBB4888748.1"/>
    <property type="molecule type" value="Genomic_DNA"/>
</dbReference>
<dbReference type="SUPFAM" id="SSF51182">
    <property type="entry name" value="RmlC-like cupins"/>
    <property type="match status" value="1"/>
</dbReference>
<dbReference type="InterPro" id="IPR013096">
    <property type="entry name" value="Cupin_2"/>
</dbReference>
<dbReference type="RefSeq" id="WP_184736563.1">
    <property type="nucleotide sequence ID" value="NZ_BMRW01000003.1"/>
</dbReference>
<proteinExistence type="predicted"/>
<dbReference type="Pfam" id="PF07883">
    <property type="entry name" value="Cupin_2"/>
    <property type="match status" value="1"/>
</dbReference>
<dbReference type="GO" id="GO:0016853">
    <property type="term" value="F:isomerase activity"/>
    <property type="evidence" value="ECO:0007669"/>
    <property type="project" value="UniProtKB-KW"/>
</dbReference>
<sequence length="102" mass="10716">METINVRNVAAALPEAWNSRVLGEAGGACVKVLRMDDGGLEEEAHADAEALFVLDGCLELTVEGVPMAVRTGELYVVPPNTAHTVRRGSRGVLMVIEGSQAG</sequence>
<accession>A0A7W7LFH8</accession>
<keyword evidence="2" id="KW-0413">Isomerase</keyword>
<dbReference type="AlphaFoldDB" id="A0A7W7LFH8"/>
<evidence type="ECO:0000313" key="3">
    <source>
        <dbReference type="Proteomes" id="UP000556436"/>
    </source>
</evidence>
<dbReference type="InterPro" id="IPR014710">
    <property type="entry name" value="RmlC-like_jellyroll"/>
</dbReference>
<evidence type="ECO:0000313" key="2">
    <source>
        <dbReference type="EMBL" id="MBB4888748.1"/>
    </source>
</evidence>
<dbReference type="Gene3D" id="2.60.120.10">
    <property type="entry name" value="Jelly Rolls"/>
    <property type="match status" value="1"/>
</dbReference>
<keyword evidence="3" id="KW-1185">Reference proteome</keyword>
<protein>
    <submittedName>
        <fullName evidence="2">Mannose-6-phosphate isomerase-like protein (Cupin superfamily)</fullName>
    </submittedName>
</protein>
<dbReference type="InterPro" id="IPR011051">
    <property type="entry name" value="RmlC_Cupin_sf"/>
</dbReference>
<gene>
    <name evidence="2" type="ORF">FHS38_004819</name>
</gene>